<organism evidence="1 2">
    <name type="scientific">Altererythrobacter ishigakiensis</name>
    <dbReference type="NCBI Taxonomy" id="476157"/>
    <lineage>
        <taxon>Bacteria</taxon>
        <taxon>Pseudomonadati</taxon>
        <taxon>Pseudomonadota</taxon>
        <taxon>Alphaproteobacteria</taxon>
        <taxon>Sphingomonadales</taxon>
        <taxon>Erythrobacteraceae</taxon>
        <taxon>Altererythrobacter</taxon>
    </lineage>
</organism>
<evidence type="ECO:0000313" key="1">
    <source>
        <dbReference type="EMBL" id="TWJ09802.1"/>
    </source>
</evidence>
<comment type="caution">
    <text evidence="1">The sequence shown here is derived from an EMBL/GenBank/DDBJ whole genome shotgun (WGS) entry which is preliminary data.</text>
</comment>
<keyword evidence="2" id="KW-1185">Reference proteome</keyword>
<accession>A0A562UVZ6</accession>
<sequence>MCAPTDGSEARFLILCDRARSTLEYELSRLKIPLKDADVIRSWLEKALETHRKQMVIK</sequence>
<reference evidence="1 2" key="1">
    <citation type="submission" date="2019-07" db="EMBL/GenBank/DDBJ databases">
        <title>Genomic Encyclopedia of Archaeal and Bacterial Type Strains, Phase II (KMG-II): from individual species to whole genera.</title>
        <authorList>
            <person name="Goeker M."/>
        </authorList>
    </citation>
    <scope>NUCLEOTIDE SEQUENCE [LARGE SCALE GENOMIC DNA]</scope>
    <source>
        <strain evidence="1 2">ATCC BAA-2084</strain>
    </source>
</reference>
<gene>
    <name evidence="1" type="ORF">JN10_1448</name>
</gene>
<dbReference type="EMBL" id="VLLK01000001">
    <property type="protein sequence ID" value="TWJ09802.1"/>
    <property type="molecule type" value="Genomic_DNA"/>
</dbReference>
<proteinExistence type="predicted"/>
<dbReference type="Proteomes" id="UP000320547">
    <property type="component" value="Unassembled WGS sequence"/>
</dbReference>
<name>A0A562UVZ6_9SPHN</name>
<dbReference type="AlphaFoldDB" id="A0A562UVZ6"/>
<evidence type="ECO:0000313" key="2">
    <source>
        <dbReference type="Proteomes" id="UP000320547"/>
    </source>
</evidence>
<protein>
    <submittedName>
        <fullName evidence="1">Uncharacterized protein</fullName>
    </submittedName>
</protein>